<accession>A0A6B2BDG2</accession>
<evidence type="ECO:0000313" key="5">
    <source>
        <dbReference type="Proteomes" id="UP000463868"/>
    </source>
</evidence>
<dbReference type="EMBL" id="CP031976">
    <property type="protein sequence ID" value="QHI14763.1"/>
    <property type="molecule type" value="Genomic_DNA"/>
</dbReference>
<keyword evidence="1" id="KW-0472">Membrane</keyword>
<protein>
    <submittedName>
        <fullName evidence="2">DUF2798 domain-containing protein</fullName>
    </submittedName>
</protein>
<evidence type="ECO:0000256" key="1">
    <source>
        <dbReference type="SAM" id="Phobius"/>
    </source>
</evidence>
<evidence type="ECO:0000313" key="3">
    <source>
        <dbReference type="EMBL" id="QHI14763.1"/>
    </source>
</evidence>
<evidence type="ECO:0000313" key="4">
    <source>
        <dbReference type="Proteomes" id="UP000451048"/>
    </source>
</evidence>
<dbReference type="Proteomes" id="UP000451048">
    <property type="component" value="Unassembled WGS sequence"/>
</dbReference>
<gene>
    <name evidence="3" type="ORF">AhaeAN43_16105</name>
    <name evidence="2" type="ORF">GPS52_12600</name>
</gene>
<evidence type="ECO:0000313" key="2">
    <source>
        <dbReference type="EMBL" id="NAR74315.1"/>
    </source>
</evidence>
<sequence length="87" mass="10084">MEKRKLKFKKLPAKYAVWIVPFLLSALMSGIISFINLSMNLGFIPEFVSKWFTTWMLSWAIAYPTVLVCLPLVRRLTALFVDLPPQH</sequence>
<keyword evidence="1" id="KW-1133">Transmembrane helix</keyword>
<feature type="transmembrane region" description="Helical" evidence="1">
    <location>
        <begin position="55"/>
        <end position="73"/>
    </location>
</feature>
<reference evidence="3 5" key="1">
    <citation type="submission" date="2018-08" db="EMBL/GenBank/DDBJ databases">
        <title>Analysis of the genomic diversity of Mexican Acinetobacter haemolyticus clinical isolates.</title>
        <authorList>
            <person name="Castro-Jaimes S."/>
            <person name="Cevallos M.A."/>
        </authorList>
    </citation>
    <scope>NUCLEOTIDE SEQUENCE [LARGE SCALE GENOMIC DNA]</scope>
    <source>
        <strain evidence="3 5">AN43</strain>
    </source>
</reference>
<name>A0A6B2BDG2_ACIHA</name>
<keyword evidence="1" id="KW-0812">Transmembrane</keyword>
<dbReference type="InterPro" id="IPR021529">
    <property type="entry name" value="DUF2798"/>
</dbReference>
<reference evidence="2 4" key="2">
    <citation type="submission" date="2019-12" db="EMBL/GenBank/DDBJ databases">
        <title>Acinetobacter haemolyticus comparative genomics.</title>
        <authorList>
            <person name="Castro-Jaimes S."/>
            <person name="Bello-Lopez E."/>
            <person name="Velazquez-Acosta C."/>
            <person name="Volkow-Fernandez P."/>
            <person name="Lozano-Zarain P."/>
            <person name="Castillo Ramirez S."/>
            <person name="Cevallos M.A."/>
        </authorList>
    </citation>
    <scope>NUCLEOTIDE SEQUENCE [LARGE SCALE GENOMIC DNA]</scope>
    <source>
        <strain evidence="2 4">AN10</strain>
    </source>
</reference>
<dbReference type="EMBL" id="WTTO01000042">
    <property type="protein sequence ID" value="NAR74315.1"/>
    <property type="molecule type" value="Genomic_DNA"/>
</dbReference>
<dbReference type="AlphaFoldDB" id="A0A6B2BDG2"/>
<dbReference type="OrthoDB" id="4557675at2"/>
<proteinExistence type="predicted"/>
<dbReference type="Proteomes" id="UP000463868">
    <property type="component" value="Chromosome"/>
</dbReference>
<dbReference type="RefSeq" id="WP_075316389.1">
    <property type="nucleotide sequence ID" value="NZ_CP031972.1"/>
</dbReference>
<dbReference type="Pfam" id="PF11391">
    <property type="entry name" value="DUF2798"/>
    <property type="match status" value="1"/>
</dbReference>
<feature type="transmembrane region" description="Helical" evidence="1">
    <location>
        <begin position="12"/>
        <end position="35"/>
    </location>
</feature>
<organism evidence="2 4">
    <name type="scientific">Acinetobacter haemolyticus</name>
    <dbReference type="NCBI Taxonomy" id="29430"/>
    <lineage>
        <taxon>Bacteria</taxon>
        <taxon>Pseudomonadati</taxon>
        <taxon>Pseudomonadota</taxon>
        <taxon>Gammaproteobacteria</taxon>
        <taxon>Moraxellales</taxon>
        <taxon>Moraxellaceae</taxon>
        <taxon>Acinetobacter</taxon>
    </lineage>
</organism>